<feature type="binding site" evidence="4">
    <location>
        <position position="105"/>
    </location>
    <ligand>
        <name>substrate</name>
    </ligand>
</feature>
<dbReference type="InterPro" id="IPR050275">
    <property type="entry name" value="PGM_Phosphatase"/>
</dbReference>
<dbReference type="GO" id="GO:0005737">
    <property type="term" value="C:cytoplasm"/>
    <property type="evidence" value="ECO:0007669"/>
    <property type="project" value="TreeGrafter"/>
</dbReference>
<dbReference type="CDD" id="cd07067">
    <property type="entry name" value="HP_PGM_like"/>
    <property type="match status" value="1"/>
</dbReference>
<dbReference type="EMBL" id="AQPH01000003">
    <property type="protein sequence ID" value="EPY03305.1"/>
    <property type="molecule type" value="Genomic_DNA"/>
</dbReference>
<dbReference type="eggNOG" id="COG0406">
    <property type="taxonomic scope" value="Bacteria"/>
</dbReference>
<dbReference type="PANTHER" id="PTHR48100:SF1">
    <property type="entry name" value="HISTIDINE PHOSPHATASE FAMILY PROTEIN-RELATED"/>
    <property type="match status" value="1"/>
</dbReference>
<evidence type="ECO:0000256" key="2">
    <source>
        <dbReference type="ARBA" id="ARBA00023235"/>
    </source>
</evidence>
<keyword evidence="2" id="KW-0413">Isomerase</keyword>
<dbReference type="OrthoDB" id="9781415at2"/>
<comment type="caution">
    <text evidence="5">The sequence shown here is derived from an EMBL/GenBank/DDBJ whole genome shotgun (WGS) entry which is preliminary data.</text>
</comment>
<dbReference type="Pfam" id="PF00300">
    <property type="entry name" value="His_Phos_1"/>
    <property type="match status" value="1"/>
</dbReference>
<dbReference type="STRING" id="1316936.K678_01641"/>
<dbReference type="PANTHER" id="PTHR48100">
    <property type="entry name" value="BROAD-SPECIFICITY PHOSPHATASE YOR283W-RELATED"/>
    <property type="match status" value="1"/>
</dbReference>
<feature type="active site" description="Proton donor/acceptor" evidence="3">
    <location>
        <position position="94"/>
    </location>
</feature>
<reference evidence="5 6" key="1">
    <citation type="submission" date="2013-04" db="EMBL/GenBank/DDBJ databases">
        <authorList>
            <person name="Kuznetsov B."/>
            <person name="Ivanovsky R."/>
        </authorList>
    </citation>
    <scope>NUCLEOTIDE SEQUENCE [LARGE SCALE GENOMIC DNA]</scope>
    <source>
        <strain evidence="5 6">MGU-K5</strain>
    </source>
</reference>
<protein>
    <submittedName>
        <fullName evidence="5">Fructose-2,6-bisphosphatase</fullName>
    </submittedName>
</protein>
<feature type="binding site" evidence="4">
    <location>
        <begin position="13"/>
        <end position="20"/>
    </location>
    <ligand>
        <name>substrate</name>
    </ligand>
</feature>
<dbReference type="InterPro" id="IPR029033">
    <property type="entry name" value="His_PPase_superfam"/>
</dbReference>
<evidence type="ECO:0000313" key="5">
    <source>
        <dbReference type="EMBL" id="EPY03305.1"/>
    </source>
</evidence>
<feature type="binding site" evidence="4">
    <location>
        <position position="67"/>
    </location>
    <ligand>
        <name>substrate</name>
    </ligand>
</feature>
<dbReference type="SUPFAM" id="SSF53254">
    <property type="entry name" value="Phosphoglycerate mutase-like"/>
    <property type="match status" value="1"/>
</dbReference>
<evidence type="ECO:0000256" key="1">
    <source>
        <dbReference type="ARBA" id="ARBA00023152"/>
    </source>
</evidence>
<name>S9TY60_MAGFU</name>
<feature type="active site" description="Tele-phosphohistidine intermediate" evidence="3">
    <location>
        <position position="14"/>
    </location>
</feature>
<gene>
    <name evidence="5" type="ORF">K678_01641</name>
</gene>
<evidence type="ECO:0000313" key="6">
    <source>
        <dbReference type="Proteomes" id="UP000015350"/>
    </source>
</evidence>
<accession>S9TY60</accession>
<proteinExistence type="predicted"/>
<dbReference type="SMART" id="SM00855">
    <property type="entry name" value="PGAM"/>
    <property type="match status" value="1"/>
</dbReference>
<dbReference type="PROSITE" id="PS00175">
    <property type="entry name" value="PG_MUTASE"/>
    <property type="match status" value="1"/>
</dbReference>
<dbReference type="Gene3D" id="3.40.50.1240">
    <property type="entry name" value="Phosphoglycerate mutase-like"/>
    <property type="match status" value="1"/>
</dbReference>
<sequence>MSRAVGPTILLIRHGETLSNREGRVQGHRDSPLTPNGIEQARRAGQTVTRLIGDGTGWRVTSSPLGRCVRTTGIIAEIAGLDFRAITFDPRLAEIDTGTFSGLTKTELTARDPDLTRGRGLDHWAFKAPGGETHAALTARLSDWLASVGPEEKVVVISHGIAGRVLRGLYLGQDPDLAMQAESPQNALFRLCNGIVERISCGEPLQ</sequence>
<evidence type="ECO:0000256" key="3">
    <source>
        <dbReference type="PIRSR" id="PIRSR613078-1"/>
    </source>
</evidence>
<organism evidence="5 6">
    <name type="scientific">Magnetospirillum fulvum MGU-K5</name>
    <dbReference type="NCBI Taxonomy" id="1316936"/>
    <lineage>
        <taxon>Bacteria</taxon>
        <taxon>Pseudomonadati</taxon>
        <taxon>Pseudomonadota</taxon>
        <taxon>Alphaproteobacteria</taxon>
        <taxon>Rhodospirillales</taxon>
        <taxon>Rhodospirillaceae</taxon>
        <taxon>Magnetospirillum</taxon>
    </lineage>
</organism>
<dbReference type="InterPro" id="IPR013078">
    <property type="entry name" value="His_Pase_superF_clade-1"/>
</dbReference>
<dbReference type="AlphaFoldDB" id="S9TY60"/>
<evidence type="ECO:0000256" key="4">
    <source>
        <dbReference type="PIRSR" id="PIRSR613078-2"/>
    </source>
</evidence>
<dbReference type="RefSeq" id="WP_021130714.1">
    <property type="nucleotide sequence ID" value="NZ_AQPH01000003.1"/>
</dbReference>
<dbReference type="Proteomes" id="UP000015350">
    <property type="component" value="Unassembled WGS sequence"/>
</dbReference>
<dbReference type="PIRSF" id="PIRSF000709">
    <property type="entry name" value="6PFK_2-Ptase"/>
    <property type="match status" value="1"/>
</dbReference>
<dbReference type="GO" id="GO:0016791">
    <property type="term" value="F:phosphatase activity"/>
    <property type="evidence" value="ECO:0007669"/>
    <property type="project" value="TreeGrafter"/>
</dbReference>
<keyword evidence="1" id="KW-0324">Glycolysis</keyword>
<dbReference type="InterPro" id="IPR001345">
    <property type="entry name" value="PG/BPGM_mutase_AS"/>
</dbReference>